<protein>
    <submittedName>
        <fullName evidence="1">Uncharacterized protein</fullName>
    </submittedName>
</protein>
<organism evidence="1 2">
    <name type="scientific">Paenibacillus baekrokdamisoli</name>
    <dbReference type="NCBI Taxonomy" id="1712516"/>
    <lineage>
        <taxon>Bacteria</taxon>
        <taxon>Bacillati</taxon>
        <taxon>Bacillota</taxon>
        <taxon>Bacilli</taxon>
        <taxon>Bacillales</taxon>
        <taxon>Paenibacillaceae</taxon>
        <taxon>Paenibacillus</taxon>
    </lineage>
</organism>
<dbReference type="InterPro" id="IPR011990">
    <property type="entry name" value="TPR-like_helical_dom_sf"/>
</dbReference>
<dbReference type="PANTHER" id="PTHR10680:SF14">
    <property type="entry name" value="PEPTIDYL-GLYCINE ALPHA-AMIDATING MONOOXYGENASE"/>
    <property type="match status" value="1"/>
</dbReference>
<dbReference type="PROSITE" id="PS51125">
    <property type="entry name" value="NHL"/>
    <property type="match status" value="1"/>
</dbReference>
<dbReference type="InterPro" id="IPR011042">
    <property type="entry name" value="6-blade_b-propeller_TolB-like"/>
</dbReference>
<gene>
    <name evidence="1" type="ORF">Back11_03380</name>
</gene>
<sequence>MKKQRPNRWLASLMAVVIITAGLVSFSDHVSADLPFQTYTLDNKGKLVNVQAAYVPDPYLYVYLEGVIPGFADKAPPSLNQPDDLFLDHRNHLYIADTGNNRVIELNSDRQPIRVYGTDEGEGKLSAPRGVFVKEDGTLFVADSKNNRVAVFSPDGEFIRKYEKPKTNFLPEDFKFEPIKLAVDKRGFLYIATHNGYQGLLMLDDTGAFQGFYGANRTERTFSETLKRMFYTEKQLSKEVMKIPGSVSNVTLGPDDFLYTTSVLVNRGQVKRLDFFGRDMLGERIAVPGLETMTVDVAVSQNGSMSVLDAGWGVIYQYNALGELLFVFSGKDDGYNKLGLLKQPSSIEIDRDGMLYVLEKTQGIIQRFRPTEFAALVHEANEKFMAGEYENSAGPWQEVLHLNTKYNMAQLGLAKASFKQRDWQQARYHFFNAGDAIGYSDSFWYMRLEWMNVHASGLLTIAVVVITLGLIGRFVWVRLKGRGKRHANKHRVDAGE</sequence>
<dbReference type="Proteomes" id="UP000275368">
    <property type="component" value="Chromosome"/>
</dbReference>
<dbReference type="OrthoDB" id="9799230at2"/>
<keyword evidence="2" id="KW-1185">Reference proteome</keyword>
<dbReference type="Gene3D" id="2.120.10.30">
    <property type="entry name" value="TolB, C-terminal domain"/>
    <property type="match status" value="2"/>
</dbReference>
<dbReference type="KEGG" id="pbk:Back11_03380"/>
<proteinExistence type="predicted"/>
<dbReference type="AlphaFoldDB" id="A0A3G9J2S1"/>
<dbReference type="CDD" id="cd05819">
    <property type="entry name" value="NHL"/>
    <property type="match status" value="1"/>
</dbReference>
<accession>A0A3G9J2S1</accession>
<dbReference type="SUPFAM" id="SSF48452">
    <property type="entry name" value="TPR-like"/>
    <property type="match status" value="1"/>
</dbReference>
<dbReference type="SUPFAM" id="SSF101898">
    <property type="entry name" value="NHL repeat"/>
    <property type="match status" value="1"/>
</dbReference>
<dbReference type="InterPro" id="IPR001258">
    <property type="entry name" value="NHL_repeat"/>
</dbReference>
<name>A0A3G9J2S1_9BACL</name>
<evidence type="ECO:0000313" key="2">
    <source>
        <dbReference type="Proteomes" id="UP000275368"/>
    </source>
</evidence>
<dbReference type="EMBL" id="AP019308">
    <property type="protein sequence ID" value="BBH18993.1"/>
    <property type="molecule type" value="Genomic_DNA"/>
</dbReference>
<evidence type="ECO:0000313" key="1">
    <source>
        <dbReference type="EMBL" id="BBH18993.1"/>
    </source>
</evidence>
<dbReference type="PANTHER" id="PTHR10680">
    <property type="entry name" value="PEPTIDYL-GLYCINE ALPHA-AMIDATING MONOOXYGENASE"/>
    <property type="match status" value="1"/>
</dbReference>
<reference evidence="1 2" key="1">
    <citation type="submission" date="2018-11" db="EMBL/GenBank/DDBJ databases">
        <title>Complete genome sequence of Paenibacillus baekrokdamisoli strain KCTC 33723.</title>
        <authorList>
            <person name="Kang S.W."/>
            <person name="Lee K.C."/>
            <person name="Kim K.K."/>
            <person name="Kim J.S."/>
            <person name="Kim D.S."/>
            <person name="Ko S.H."/>
            <person name="Yang S.H."/>
            <person name="Lee J.S."/>
        </authorList>
    </citation>
    <scope>NUCLEOTIDE SEQUENCE [LARGE SCALE GENOMIC DNA]</scope>
    <source>
        <strain evidence="1 2">KCTC 33723</strain>
    </source>
</reference>
<dbReference type="RefSeq" id="WP_125653410.1">
    <property type="nucleotide sequence ID" value="NZ_AP019308.1"/>
</dbReference>